<reference evidence="6 7" key="1">
    <citation type="journal article" date="2016" name="Nat. Commun.">
        <title>Thousands of microbial genomes shed light on interconnected biogeochemical processes in an aquifer system.</title>
        <authorList>
            <person name="Anantharaman K."/>
            <person name="Brown C.T."/>
            <person name="Hug L.A."/>
            <person name="Sharon I."/>
            <person name="Castelle C.J."/>
            <person name="Probst A.J."/>
            <person name="Thomas B.C."/>
            <person name="Singh A."/>
            <person name="Wilkins M.J."/>
            <person name="Karaoz U."/>
            <person name="Brodie E.L."/>
            <person name="Williams K.H."/>
            <person name="Hubbard S.S."/>
            <person name="Banfield J.F."/>
        </authorList>
    </citation>
    <scope>NUCLEOTIDE SEQUENCE [LARGE SCALE GENOMIC DNA]</scope>
</reference>
<feature type="domain" description="Archease" evidence="5">
    <location>
        <begin position="4"/>
        <end position="136"/>
    </location>
</feature>
<evidence type="ECO:0000256" key="3">
    <source>
        <dbReference type="ARBA" id="ARBA00022723"/>
    </source>
</evidence>
<sequence length="136" mass="15766">MKSYQILPHVADIRLKVEADNLPELFMAAIEGMMTIIKESKAEEQEREKRIIEVESADATSLLIDFMNDILYQSHTNKEIYTEVNFLEFSEKALKAEIYGIKVDNFDEDIKAVTYHEAEIKKNEKGNFETVIVFDI</sequence>
<protein>
    <recommendedName>
        <fullName evidence="5">Archease domain-containing protein</fullName>
    </recommendedName>
</protein>
<evidence type="ECO:0000256" key="4">
    <source>
        <dbReference type="ARBA" id="ARBA00022837"/>
    </source>
</evidence>
<dbReference type="PANTHER" id="PTHR12682:SF11">
    <property type="entry name" value="PROTEIN ARCHEASE"/>
    <property type="match status" value="1"/>
</dbReference>
<name>A0A1F5C6S8_9BACT</name>
<dbReference type="Pfam" id="PF01951">
    <property type="entry name" value="Archease"/>
    <property type="match status" value="1"/>
</dbReference>
<comment type="similarity">
    <text evidence="1">Belongs to the archease family.</text>
</comment>
<keyword evidence="4" id="KW-0106">Calcium</keyword>
<dbReference type="Proteomes" id="UP000177947">
    <property type="component" value="Unassembled WGS sequence"/>
</dbReference>
<keyword evidence="3" id="KW-0479">Metal-binding</keyword>
<dbReference type="InterPro" id="IPR036820">
    <property type="entry name" value="Archease_dom_sf"/>
</dbReference>
<dbReference type="AlphaFoldDB" id="A0A1F5C6S8"/>
<evidence type="ECO:0000313" key="7">
    <source>
        <dbReference type="Proteomes" id="UP000177947"/>
    </source>
</evidence>
<evidence type="ECO:0000256" key="1">
    <source>
        <dbReference type="ARBA" id="ARBA00007963"/>
    </source>
</evidence>
<dbReference type="PANTHER" id="PTHR12682">
    <property type="entry name" value="ARCHEASE"/>
    <property type="match status" value="1"/>
</dbReference>
<dbReference type="EMBL" id="MEYQ01000040">
    <property type="protein sequence ID" value="OGD38557.1"/>
    <property type="molecule type" value="Genomic_DNA"/>
</dbReference>
<evidence type="ECO:0000313" key="6">
    <source>
        <dbReference type="EMBL" id="OGD38557.1"/>
    </source>
</evidence>
<organism evidence="6 7">
    <name type="scientific">Candidatus Azambacteria bacterium RIFCSPLOWO2_01_FULL_37_9</name>
    <dbReference type="NCBI Taxonomy" id="1797297"/>
    <lineage>
        <taxon>Bacteria</taxon>
        <taxon>Candidatus Azamiibacteriota</taxon>
    </lineage>
</organism>
<dbReference type="InterPro" id="IPR002804">
    <property type="entry name" value="Archease"/>
</dbReference>
<dbReference type="InterPro" id="IPR023572">
    <property type="entry name" value="Archease_dom"/>
</dbReference>
<gene>
    <name evidence="6" type="ORF">A2907_00775</name>
</gene>
<dbReference type="GO" id="GO:0008033">
    <property type="term" value="P:tRNA processing"/>
    <property type="evidence" value="ECO:0007669"/>
    <property type="project" value="UniProtKB-KW"/>
</dbReference>
<evidence type="ECO:0000259" key="5">
    <source>
        <dbReference type="Pfam" id="PF01951"/>
    </source>
</evidence>
<comment type="caution">
    <text evidence="6">The sequence shown here is derived from an EMBL/GenBank/DDBJ whole genome shotgun (WGS) entry which is preliminary data.</text>
</comment>
<keyword evidence="2" id="KW-0819">tRNA processing</keyword>
<dbReference type="SUPFAM" id="SSF69819">
    <property type="entry name" value="MTH1598-like"/>
    <property type="match status" value="1"/>
</dbReference>
<dbReference type="Gene3D" id="3.55.10.10">
    <property type="entry name" value="Archease domain"/>
    <property type="match status" value="1"/>
</dbReference>
<evidence type="ECO:0000256" key="2">
    <source>
        <dbReference type="ARBA" id="ARBA00022694"/>
    </source>
</evidence>
<proteinExistence type="inferred from homology"/>
<dbReference type="GO" id="GO:0046872">
    <property type="term" value="F:metal ion binding"/>
    <property type="evidence" value="ECO:0007669"/>
    <property type="project" value="UniProtKB-KW"/>
</dbReference>
<accession>A0A1F5C6S8</accession>